<accession>A0A699QWI7</accession>
<feature type="non-terminal residue" evidence="1">
    <location>
        <position position="1"/>
    </location>
</feature>
<comment type="caution">
    <text evidence="1">The sequence shown here is derived from an EMBL/GenBank/DDBJ whole genome shotgun (WGS) entry which is preliminary data.</text>
</comment>
<name>A0A699QWI7_TANCI</name>
<evidence type="ECO:0000313" key="1">
    <source>
        <dbReference type="EMBL" id="GFC79599.1"/>
    </source>
</evidence>
<protein>
    <submittedName>
        <fullName evidence="1">Uncharacterized protein</fullName>
    </submittedName>
</protein>
<feature type="non-terminal residue" evidence="1">
    <location>
        <position position="83"/>
    </location>
</feature>
<proteinExistence type="predicted"/>
<dbReference type="AlphaFoldDB" id="A0A699QWI7"/>
<gene>
    <name evidence="1" type="ORF">Tci_851569</name>
</gene>
<reference evidence="1" key="1">
    <citation type="journal article" date="2019" name="Sci. Rep.">
        <title>Draft genome of Tanacetum cinerariifolium, the natural source of mosquito coil.</title>
        <authorList>
            <person name="Yamashiro T."/>
            <person name="Shiraishi A."/>
            <person name="Satake H."/>
            <person name="Nakayama K."/>
        </authorList>
    </citation>
    <scope>NUCLEOTIDE SEQUENCE</scope>
</reference>
<organism evidence="1">
    <name type="scientific">Tanacetum cinerariifolium</name>
    <name type="common">Dalmatian daisy</name>
    <name type="synonym">Chrysanthemum cinerariifolium</name>
    <dbReference type="NCBI Taxonomy" id="118510"/>
    <lineage>
        <taxon>Eukaryota</taxon>
        <taxon>Viridiplantae</taxon>
        <taxon>Streptophyta</taxon>
        <taxon>Embryophyta</taxon>
        <taxon>Tracheophyta</taxon>
        <taxon>Spermatophyta</taxon>
        <taxon>Magnoliopsida</taxon>
        <taxon>eudicotyledons</taxon>
        <taxon>Gunneridae</taxon>
        <taxon>Pentapetalae</taxon>
        <taxon>asterids</taxon>
        <taxon>campanulids</taxon>
        <taxon>Asterales</taxon>
        <taxon>Asteraceae</taxon>
        <taxon>Asteroideae</taxon>
        <taxon>Anthemideae</taxon>
        <taxon>Anthemidinae</taxon>
        <taxon>Tanacetum</taxon>
    </lineage>
</organism>
<sequence>IEKGMQSGLSAGINHGKAGGNLEDIVAYNPATKAFYNSALRRFCKVDFPLLSELSSHKDTSVADIMDLLHLVSPLADAPRMSD</sequence>
<dbReference type="EMBL" id="BKCJ011071210">
    <property type="protein sequence ID" value="GFC79599.1"/>
    <property type="molecule type" value="Genomic_DNA"/>
</dbReference>